<evidence type="ECO:0000313" key="2">
    <source>
        <dbReference type="EMBL" id="MPN18947.1"/>
    </source>
</evidence>
<dbReference type="EC" id="4.2.3.1" evidence="2"/>
<sequence length="165" mass="17487">MGNAGNISAYCAGFEFYKETGRSTRLPRLIGVQAEGAAPMVRGAPEPFPETLATAIRIGNPVSADKARRAVELTNGQFLAVTDQEILDAQRKLACLEGIFAEPASCATAAAFLKLSGLGKMQRGSRGVLVLTGNGLKDPQAPMHYLPEPVCAPGSWDSIREVLSR</sequence>
<gene>
    <name evidence="2" type="primary">thrC_54</name>
    <name evidence="2" type="ORF">SDC9_166312</name>
</gene>
<reference evidence="2" key="1">
    <citation type="submission" date="2019-08" db="EMBL/GenBank/DDBJ databases">
        <authorList>
            <person name="Kucharzyk K."/>
            <person name="Murdoch R.W."/>
            <person name="Higgins S."/>
            <person name="Loffler F."/>
        </authorList>
    </citation>
    <scope>NUCLEOTIDE SEQUENCE</scope>
</reference>
<dbReference type="AlphaFoldDB" id="A0A645FWS0"/>
<comment type="caution">
    <text evidence="2">The sequence shown here is derived from an EMBL/GenBank/DDBJ whole genome shotgun (WGS) entry which is preliminary data.</text>
</comment>
<evidence type="ECO:0000259" key="1">
    <source>
        <dbReference type="Pfam" id="PF00291"/>
    </source>
</evidence>
<dbReference type="EMBL" id="VSSQ01066391">
    <property type="protein sequence ID" value="MPN18947.1"/>
    <property type="molecule type" value="Genomic_DNA"/>
</dbReference>
<dbReference type="InterPro" id="IPR001926">
    <property type="entry name" value="TrpB-like_PALP"/>
</dbReference>
<feature type="domain" description="Tryptophan synthase beta chain-like PALP" evidence="1">
    <location>
        <begin position="1"/>
        <end position="133"/>
    </location>
</feature>
<dbReference type="Pfam" id="PF00291">
    <property type="entry name" value="PALP"/>
    <property type="match status" value="1"/>
</dbReference>
<dbReference type="InterPro" id="IPR036052">
    <property type="entry name" value="TrpB-like_PALP_sf"/>
</dbReference>
<name>A0A645FWS0_9ZZZZ</name>
<dbReference type="GO" id="GO:0004795">
    <property type="term" value="F:threonine synthase activity"/>
    <property type="evidence" value="ECO:0007669"/>
    <property type="project" value="UniProtKB-EC"/>
</dbReference>
<proteinExistence type="predicted"/>
<keyword evidence="2" id="KW-0456">Lyase</keyword>
<dbReference type="Gene3D" id="3.40.50.1100">
    <property type="match status" value="1"/>
</dbReference>
<dbReference type="SUPFAM" id="SSF53686">
    <property type="entry name" value="Tryptophan synthase beta subunit-like PLP-dependent enzymes"/>
    <property type="match status" value="1"/>
</dbReference>
<accession>A0A645FWS0</accession>
<organism evidence="2">
    <name type="scientific">bioreactor metagenome</name>
    <dbReference type="NCBI Taxonomy" id="1076179"/>
    <lineage>
        <taxon>unclassified sequences</taxon>
        <taxon>metagenomes</taxon>
        <taxon>ecological metagenomes</taxon>
    </lineage>
</organism>
<protein>
    <submittedName>
        <fullName evidence="2">Threonine synthase</fullName>
        <ecNumber evidence="2">4.2.3.1</ecNumber>
    </submittedName>
</protein>